<evidence type="ECO:0008006" key="4">
    <source>
        <dbReference type="Google" id="ProtNLM"/>
    </source>
</evidence>
<keyword evidence="1" id="KW-0732">Signal</keyword>
<dbReference type="OrthoDB" id="2057541at2"/>
<evidence type="ECO:0000313" key="2">
    <source>
        <dbReference type="EMBL" id="SOY31165.1"/>
    </source>
</evidence>
<name>A0A2K4ZL51_9FIRM</name>
<protein>
    <recommendedName>
        <fullName evidence="4">Ig-like domain-containing protein</fullName>
    </recommendedName>
</protein>
<dbReference type="EMBL" id="OFSM01000022">
    <property type="protein sequence ID" value="SOY31165.1"/>
    <property type="molecule type" value="Genomic_DNA"/>
</dbReference>
<gene>
    <name evidence="2" type="ORF">AMURIS_03900</name>
</gene>
<feature type="signal peptide" evidence="1">
    <location>
        <begin position="1"/>
        <end position="30"/>
    </location>
</feature>
<proteinExistence type="predicted"/>
<feature type="chain" id="PRO_5014454609" description="Ig-like domain-containing protein" evidence="1">
    <location>
        <begin position="31"/>
        <end position="138"/>
    </location>
</feature>
<dbReference type="Proteomes" id="UP000236311">
    <property type="component" value="Unassembled WGS sequence"/>
</dbReference>
<evidence type="ECO:0000313" key="3">
    <source>
        <dbReference type="Proteomes" id="UP000236311"/>
    </source>
</evidence>
<sequence length="138" mass="14503">MKKLIRQLTGIAACVCMLLCGGTLPITAVAKEASVQIEPRMTYILSYGADLSISNNGVATITGSVTGKAGVTQTSVKVTLQKSVSGTWTNVESWEASSDSRNASVNTTYQVSRGTYRVTMTCSANGESESTTSATKTY</sequence>
<accession>A0A2K4ZL51</accession>
<organism evidence="2 3">
    <name type="scientific">Acetatifactor muris</name>
    <dbReference type="NCBI Taxonomy" id="879566"/>
    <lineage>
        <taxon>Bacteria</taxon>
        <taxon>Bacillati</taxon>
        <taxon>Bacillota</taxon>
        <taxon>Clostridia</taxon>
        <taxon>Lachnospirales</taxon>
        <taxon>Lachnospiraceae</taxon>
        <taxon>Acetatifactor</taxon>
    </lineage>
</organism>
<reference evidence="2 3" key="1">
    <citation type="submission" date="2018-01" db="EMBL/GenBank/DDBJ databases">
        <authorList>
            <person name="Gaut B.S."/>
            <person name="Morton B.R."/>
            <person name="Clegg M.T."/>
            <person name="Duvall M.R."/>
        </authorList>
    </citation>
    <scope>NUCLEOTIDE SEQUENCE [LARGE SCALE GENOMIC DNA]</scope>
    <source>
        <strain evidence="2">GP69</strain>
    </source>
</reference>
<dbReference type="RefSeq" id="WP_103241166.1">
    <property type="nucleotide sequence ID" value="NZ_JANJZD010000032.1"/>
</dbReference>
<dbReference type="AlphaFoldDB" id="A0A2K4ZL51"/>
<keyword evidence="3" id="KW-1185">Reference proteome</keyword>
<evidence type="ECO:0000256" key="1">
    <source>
        <dbReference type="SAM" id="SignalP"/>
    </source>
</evidence>